<reference evidence="1" key="1">
    <citation type="submission" date="2016-08" db="EMBL/GenBank/DDBJ databases">
        <authorList>
            <person name="Seilhamer J.J."/>
        </authorList>
    </citation>
    <scope>NUCLEOTIDE SEQUENCE</scope>
</reference>
<dbReference type="AlphaFoldDB" id="A0A1C9EGJ7"/>
<proteinExistence type="predicted"/>
<accession>A0A1C9EGJ7</accession>
<sequence>MLFILLFTIPCVVGVQNEETNVLKPYAVLPVPLELPNRNDRSEQCWLRIEDIELTETVSVYCHIARSFLHYYIHEYNTRKMMEDNVDVSLWNEEPRPIGDYNFPAEDSSVKKKDHSSTLIDWKQTTIEDPTMSRRLYVTKNADCRLIMYSREGVSNYKVECSKILYFINVRLNSCALCKGDVKIFLIAMIILLFNRL</sequence>
<organism evidence="1">
    <name type="scientific">Bicyclus anynana</name>
    <name type="common">Squinting bush brown butterfly</name>
    <dbReference type="NCBI Taxonomy" id="110368"/>
    <lineage>
        <taxon>Eukaryota</taxon>
        <taxon>Metazoa</taxon>
        <taxon>Ecdysozoa</taxon>
        <taxon>Arthropoda</taxon>
        <taxon>Hexapoda</taxon>
        <taxon>Insecta</taxon>
        <taxon>Pterygota</taxon>
        <taxon>Neoptera</taxon>
        <taxon>Endopterygota</taxon>
        <taxon>Lepidoptera</taxon>
        <taxon>Glossata</taxon>
        <taxon>Ditrysia</taxon>
        <taxon>Papilionoidea</taxon>
        <taxon>Nymphalidae</taxon>
        <taxon>Satyrinae</taxon>
        <taxon>Satyrini</taxon>
        <taxon>Mycalesina</taxon>
        <taxon>Bicyclus</taxon>
    </lineage>
</organism>
<dbReference type="EMBL" id="KX778610">
    <property type="protein sequence ID" value="AON96613.1"/>
    <property type="molecule type" value="Genomic_DNA"/>
</dbReference>
<protein>
    <submittedName>
        <fullName evidence="1">Uncharacterized protein</fullName>
    </submittedName>
</protein>
<name>A0A1C9EGJ7_BICAN</name>
<evidence type="ECO:0000313" key="1">
    <source>
        <dbReference type="EMBL" id="AON96613.1"/>
    </source>
</evidence>